<evidence type="ECO:0000259" key="11">
    <source>
        <dbReference type="Pfam" id="PF05746"/>
    </source>
</evidence>
<protein>
    <recommendedName>
        <fullName evidence="10">Glycine--tRNA ligase beta subunit</fullName>
        <ecNumber evidence="10">6.1.1.14</ecNumber>
    </recommendedName>
    <alternativeName>
        <fullName evidence="10">Glycyl-tRNA synthetase beta subunit</fullName>
        <shortName evidence="10">GlyRS</shortName>
    </alternativeName>
</protein>
<comment type="subunit">
    <text evidence="10">Tetramer of two alpha and two beta subunits.</text>
</comment>
<dbReference type="InterPro" id="IPR008909">
    <property type="entry name" value="DALR_anticod-bd"/>
</dbReference>
<evidence type="ECO:0000256" key="7">
    <source>
        <dbReference type="ARBA" id="ARBA00022917"/>
    </source>
</evidence>
<evidence type="ECO:0000256" key="3">
    <source>
        <dbReference type="ARBA" id="ARBA00022490"/>
    </source>
</evidence>
<keyword evidence="5 10" id="KW-0547">Nucleotide-binding</keyword>
<dbReference type="HAMAP" id="MF_00255">
    <property type="entry name" value="Gly_tRNA_synth_beta"/>
    <property type="match status" value="1"/>
</dbReference>
<keyword evidence="6 10" id="KW-0067">ATP-binding</keyword>
<keyword evidence="4 10" id="KW-0436">Ligase</keyword>
<comment type="catalytic activity">
    <reaction evidence="9 10">
        <text>tRNA(Gly) + glycine + ATP = glycyl-tRNA(Gly) + AMP + diphosphate</text>
        <dbReference type="Rhea" id="RHEA:16013"/>
        <dbReference type="Rhea" id="RHEA-COMP:9664"/>
        <dbReference type="Rhea" id="RHEA-COMP:9683"/>
        <dbReference type="ChEBI" id="CHEBI:30616"/>
        <dbReference type="ChEBI" id="CHEBI:33019"/>
        <dbReference type="ChEBI" id="CHEBI:57305"/>
        <dbReference type="ChEBI" id="CHEBI:78442"/>
        <dbReference type="ChEBI" id="CHEBI:78522"/>
        <dbReference type="ChEBI" id="CHEBI:456215"/>
        <dbReference type="EC" id="6.1.1.14"/>
    </reaction>
</comment>
<evidence type="ECO:0000313" key="13">
    <source>
        <dbReference type="Proteomes" id="UP001148125"/>
    </source>
</evidence>
<keyword evidence="8 10" id="KW-0030">Aminoacyl-tRNA synthetase</keyword>
<dbReference type="PROSITE" id="PS50861">
    <property type="entry name" value="AA_TRNA_LIGASE_II_GLYAB"/>
    <property type="match status" value="1"/>
</dbReference>
<comment type="caution">
    <text evidence="12">The sequence shown here is derived from an EMBL/GenBank/DDBJ whole genome shotgun (WGS) entry which is preliminary data.</text>
</comment>
<keyword evidence="3 10" id="KW-0963">Cytoplasm</keyword>
<dbReference type="NCBIfam" id="TIGR00211">
    <property type="entry name" value="glyS"/>
    <property type="match status" value="1"/>
</dbReference>
<comment type="similarity">
    <text evidence="2 10">Belongs to the class-II aminoacyl-tRNA synthetase family.</text>
</comment>
<keyword evidence="13" id="KW-1185">Reference proteome</keyword>
<evidence type="ECO:0000256" key="6">
    <source>
        <dbReference type="ARBA" id="ARBA00022840"/>
    </source>
</evidence>
<dbReference type="Proteomes" id="UP001148125">
    <property type="component" value="Unassembled WGS sequence"/>
</dbReference>
<evidence type="ECO:0000256" key="10">
    <source>
        <dbReference type="HAMAP-Rule" id="MF_00255"/>
    </source>
</evidence>
<feature type="domain" description="DALR anticodon binding" evidence="11">
    <location>
        <begin position="584"/>
        <end position="680"/>
    </location>
</feature>
<name>A0ABT5VHH1_9BACI</name>
<dbReference type="Pfam" id="PF02092">
    <property type="entry name" value="tRNA_synt_2f"/>
    <property type="match status" value="1"/>
</dbReference>
<evidence type="ECO:0000256" key="9">
    <source>
        <dbReference type="ARBA" id="ARBA00047937"/>
    </source>
</evidence>
<dbReference type="EC" id="6.1.1.14" evidence="10"/>
<dbReference type="InterPro" id="IPR006194">
    <property type="entry name" value="Gly-tRNA-synth_heterodimer"/>
</dbReference>
<dbReference type="PANTHER" id="PTHR30075">
    <property type="entry name" value="GLYCYL-TRNA SYNTHETASE"/>
    <property type="match status" value="1"/>
</dbReference>
<sequence>MSKKDFLLEIGLEEMPARFVTDAMNQLKDKMEEWLKDGNVAYEAIEAYSTPRRLAILITEVAEKQEDMVEEARGPAKRIAKDEDGNWTKAALGFARGQGLSTDELFFNEVNGQEYVFAKKHIVGQETKTILPQMEDIIKSLHFPKNMRWNQYDLRYVRPIQWLVALYGDEVIPFEITNVQTDRKSLGHRFLGNETTITEPRDYVRSLLAEHVIVNPSERKEAIRNQIKQIEEQNGWVIPIDEDLLEEVNNLVEYPTALHGSFDESFLEVPEEVLITSMREHQRYFPVHTKEGALLPHFITVRNGNHEFLENVVKGNEKVLRARLSDAQFFYREDQKLKIEDALERLKSIVYHEELGTLAEKVGRVQEISSQLATRLGVTDTLTINRAAELCKFDLVTQMVYEFPELQGRMGEEYALKAGEAPEVALAIKEHYMPRFANDQSPSTMTGTVVSMADKLDTIITCFGIGLIPSGSQDPYALRRQAAGVIQMILDKNLNVSVEEVIEIALNAAEEKQLLKRSSEEISKDLLEFFRLRVKNTLQERGTRYDIVEAVLSETIGQVDTIVKKAHLLMEQIEAASFKETVETLSRVTNIATKASRSTELSESLFEQEEEKTLYKVYLETDEKVKRALETGNVDEAYEALIETKATINLYFDNIMVMSEDEKVKENRLMQMKLLADTIQSFANFNAIVFA</sequence>
<reference evidence="12" key="1">
    <citation type="submission" date="2024-05" db="EMBL/GenBank/DDBJ databases">
        <title>Alkalihalobacillus sp. strain MEB203 novel alkaliphilic bacterium from Lonar Lake, India.</title>
        <authorList>
            <person name="Joshi A."/>
            <person name="Thite S."/>
            <person name="Mengade P."/>
        </authorList>
    </citation>
    <scope>NUCLEOTIDE SEQUENCE</scope>
    <source>
        <strain evidence="12">MEB 203</strain>
    </source>
</reference>
<dbReference type="GO" id="GO:0004820">
    <property type="term" value="F:glycine-tRNA ligase activity"/>
    <property type="evidence" value="ECO:0007669"/>
    <property type="project" value="UniProtKB-EC"/>
</dbReference>
<dbReference type="PRINTS" id="PR01045">
    <property type="entry name" value="TRNASYNTHGB"/>
</dbReference>
<evidence type="ECO:0000256" key="2">
    <source>
        <dbReference type="ARBA" id="ARBA00008226"/>
    </source>
</evidence>
<accession>A0ABT5VHH1</accession>
<comment type="subcellular location">
    <subcellularLocation>
        <location evidence="1 10">Cytoplasm</location>
    </subcellularLocation>
</comment>
<keyword evidence="7 10" id="KW-0648">Protein biosynthesis</keyword>
<evidence type="ECO:0000256" key="4">
    <source>
        <dbReference type="ARBA" id="ARBA00022598"/>
    </source>
</evidence>
<dbReference type="Gene3D" id="1.10.730.10">
    <property type="entry name" value="Isoleucyl-tRNA Synthetase, Domain 1"/>
    <property type="match status" value="1"/>
</dbReference>
<dbReference type="RefSeq" id="WP_275118519.1">
    <property type="nucleotide sequence ID" value="NZ_JAOTPO010000006.1"/>
</dbReference>
<evidence type="ECO:0000256" key="5">
    <source>
        <dbReference type="ARBA" id="ARBA00022741"/>
    </source>
</evidence>
<dbReference type="SUPFAM" id="SSF109604">
    <property type="entry name" value="HD-domain/PDEase-like"/>
    <property type="match status" value="1"/>
</dbReference>
<evidence type="ECO:0000313" key="12">
    <source>
        <dbReference type="EMBL" id="MDE5413908.1"/>
    </source>
</evidence>
<proteinExistence type="inferred from homology"/>
<dbReference type="PANTHER" id="PTHR30075:SF2">
    <property type="entry name" value="GLYCINE--TRNA LIGASE, CHLOROPLASTIC_MITOCHONDRIAL 2"/>
    <property type="match status" value="1"/>
</dbReference>
<organism evidence="12 13">
    <name type="scientific">Alkalihalobacterium chitinilyticum</name>
    <dbReference type="NCBI Taxonomy" id="2980103"/>
    <lineage>
        <taxon>Bacteria</taxon>
        <taxon>Bacillati</taxon>
        <taxon>Bacillota</taxon>
        <taxon>Bacilli</taxon>
        <taxon>Bacillales</taxon>
        <taxon>Bacillaceae</taxon>
        <taxon>Alkalihalobacterium</taxon>
    </lineage>
</organism>
<dbReference type="InterPro" id="IPR015944">
    <property type="entry name" value="Gly-tRNA-synth_bsu"/>
</dbReference>
<evidence type="ECO:0000256" key="8">
    <source>
        <dbReference type="ARBA" id="ARBA00023146"/>
    </source>
</evidence>
<dbReference type="EMBL" id="JAOTPO010000006">
    <property type="protein sequence ID" value="MDE5413908.1"/>
    <property type="molecule type" value="Genomic_DNA"/>
</dbReference>
<gene>
    <name evidence="10 12" type="primary">glyS</name>
    <name evidence="12" type="ORF">N7Z68_10965</name>
</gene>
<dbReference type="Pfam" id="PF05746">
    <property type="entry name" value="DALR_1"/>
    <property type="match status" value="1"/>
</dbReference>
<evidence type="ECO:0000256" key="1">
    <source>
        <dbReference type="ARBA" id="ARBA00004496"/>
    </source>
</evidence>